<dbReference type="InterPro" id="IPR017871">
    <property type="entry name" value="ABC_transporter-like_CS"/>
</dbReference>
<proteinExistence type="inferred from homology"/>
<name>A0A9E7THY4_9EURY</name>
<protein>
    <submittedName>
        <fullName evidence="12">Energy-coupling factor ABC transporter ATP-binding protein</fullName>
    </submittedName>
</protein>
<dbReference type="GO" id="GO:0016887">
    <property type="term" value="F:ATP hydrolysis activity"/>
    <property type="evidence" value="ECO:0007669"/>
    <property type="project" value="InterPro"/>
</dbReference>
<keyword evidence="8" id="KW-0472">Membrane</keyword>
<keyword evidence="4" id="KW-1003">Cell membrane</keyword>
<evidence type="ECO:0000256" key="4">
    <source>
        <dbReference type="ARBA" id="ARBA00022475"/>
    </source>
</evidence>
<feature type="domain" description="ABC transporter" evidence="11">
    <location>
        <begin position="298"/>
        <end position="520"/>
    </location>
</feature>
<dbReference type="CDD" id="cd03225">
    <property type="entry name" value="ABC_cobalt_CbiO_domain1"/>
    <property type="match status" value="2"/>
</dbReference>
<evidence type="ECO:0000256" key="6">
    <source>
        <dbReference type="ARBA" id="ARBA00022840"/>
    </source>
</evidence>
<dbReference type="InterPro" id="IPR003593">
    <property type="entry name" value="AAA+_ATPase"/>
</dbReference>
<evidence type="ECO:0000256" key="8">
    <source>
        <dbReference type="ARBA" id="ARBA00023136"/>
    </source>
</evidence>
<feature type="region of interest" description="Disordered" evidence="10">
    <location>
        <begin position="1"/>
        <end position="20"/>
    </location>
</feature>
<dbReference type="Gene3D" id="3.40.50.300">
    <property type="entry name" value="P-loop containing nucleotide triphosphate hydrolases"/>
    <property type="match status" value="2"/>
</dbReference>
<comment type="function">
    <text evidence="9">Probably part of an ABC transporter complex. Responsible for energy coupling to the transport system.</text>
</comment>
<evidence type="ECO:0000256" key="3">
    <source>
        <dbReference type="ARBA" id="ARBA00022448"/>
    </source>
</evidence>
<keyword evidence="13" id="KW-1185">Reference proteome</keyword>
<dbReference type="AlphaFoldDB" id="A0A9E7THY4"/>
<evidence type="ECO:0000256" key="1">
    <source>
        <dbReference type="ARBA" id="ARBA00004236"/>
    </source>
</evidence>
<sequence>MRNSSGIPEDSSVSGHAGATAGKKEITDKFPAFRFENYSYSYPQGEGKALSSIDLEIKKGEFILVNGTTGAGKTTFCLAAAGILNHEYEGTSGGRLEISGREVMEYQDMGEIGSHIGFVFDDADAQLIFTTVEEEVLSGLENRGLDERSVRDKLEEIMNLTEISGLRYRAPHTLSGGQKQRVALAATLASGTECLILDEATAELDTEATEKIIKILSKLKSEGRTIIVVEQKPEEMSGIADRVVIIDDGRISGNYPADEYFRDYNIRKDDIGAEGECAGKIFLNTTDITEKNSDRIVVEFKNVTHNYGKETALDNVSLKIFKGELIAIIGENGSGKTTLSKHINGLLKPTSGEVVVAGINTAGSTVTELAKHAGLVFQNPDTMLFEDSVEKEILFGLKNIGADLTKDPDYINRILDEFGLSGKNNIFPRSMSRGERQRLAIACVTAMKPEIIILDEPTTGLDPEESLRIMNIIRRLAAEGHTVIMVSHDMKIVEKHAGRIIKMEGGKITGDISCSISGVI</sequence>
<dbReference type="FunFam" id="3.40.50.300:FF:000224">
    <property type="entry name" value="Energy-coupling factor transporter ATP-binding protein EcfA"/>
    <property type="match status" value="1"/>
</dbReference>
<keyword evidence="6 12" id="KW-0067">ATP-binding</keyword>
<keyword evidence="7" id="KW-1278">Translocase</keyword>
<dbReference type="SUPFAM" id="SSF52540">
    <property type="entry name" value="P-loop containing nucleoside triphosphate hydrolases"/>
    <property type="match status" value="2"/>
</dbReference>
<organism evidence="12 13">
    <name type="scientific">Methanoplanus endosymbiosus</name>
    <dbReference type="NCBI Taxonomy" id="33865"/>
    <lineage>
        <taxon>Archaea</taxon>
        <taxon>Methanobacteriati</taxon>
        <taxon>Methanobacteriota</taxon>
        <taxon>Stenosarchaea group</taxon>
        <taxon>Methanomicrobia</taxon>
        <taxon>Methanomicrobiales</taxon>
        <taxon>Methanomicrobiaceae</taxon>
        <taxon>Methanoplanus</taxon>
    </lineage>
</organism>
<gene>
    <name evidence="12" type="ORF">L6E24_10300</name>
</gene>
<keyword evidence="3" id="KW-0813">Transport</keyword>
<dbReference type="KEGG" id="mend:L6E24_10300"/>
<dbReference type="SMART" id="SM00382">
    <property type="entry name" value="AAA"/>
    <property type="match status" value="2"/>
</dbReference>
<keyword evidence="5" id="KW-0547">Nucleotide-binding</keyword>
<dbReference type="GO" id="GO:0005524">
    <property type="term" value="F:ATP binding"/>
    <property type="evidence" value="ECO:0007669"/>
    <property type="project" value="UniProtKB-KW"/>
</dbReference>
<comment type="subcellular location">
    <subcellularLocation>
        <location evidence="1">Cell membrane</location>
    </subcellularLocation>
</comment>
<evidence type="ECO:0000313" key="13">
    <source>
        <dbReference type="Proteomes" id="UP001060368"/>
    </source>
</evidence>
<accession>A0A9E7THY4</accession>
<dbReference type="GO" id="GO:0042626">
    <property type="term" value="F:ATPase-coupled transmembrane transporter activity"/>
    <property type="evidence" value="ECO:0007669"/>
    <property type="project" value="TreeGrafter"/>
</dbReference>
<comment type="similarity">
    <text evidence="2">Belongs to the ABC transporter superfamily.</text>
</comment>
<feature type="domain" description="ABC transporter" evidence="11">
    <location>
        <begin position="33"/>
        <end position="273"/>
    </location>
</feature>
<dbReference type="GO" id="GO:0043190">
    <property type="term" value="C:ATP-binding cassette (ABC) transporter complex"/>
    <property type="evidence" value="ECO:0007669"/>
    <property type="project" value="TreeGrafter"/>
</dbReference>
<dbReference type="Proteomes" id="UP001060368">
    <property type="component" value="Chromosome"/>
</dbReference>
<evidence type="ECO:0000256" key="7">
    <source>
        <dbReference type="ARBA" id="ARBA00022967"/>
    </source>
</evidence>
<dbReference type="PROSITE" id="PS00211">
    <property type="entry name" value="ABC_TRANSPORTER_1"/>
    <property type="match status" value="1"/>
</dbReference>
<evidence type="ECO:0000256" key="2">
    <source>
        <dbReference type="ARBA" id="ARBA00005417"/>
    </source>
</evidence>
<evidence type="ECO:0000259" key="11">
    <source>
        <dbReference type="PROSITE" id="PS50893"/>
    </source>
</evidence>
<dbReference type="InterPro" id="IPR027417">
    <property type="entry name" value="P-loop_NTPase"/>
</dbReference>
<evidence type="ECO:0000313" key="12">
    <source>
        <dbReference type="EMBL" id="UUX93882.1"/>
    </source>
</evidence>
<dbReference type="InterPro" id="IPR050095">
    <property type="entry name" value="ECF_ABC_transporter_ATP-bd"/>
</dbReference>
<evidence type="ECO:0000256" key="10">
    <source>
        <dbReference type="SAM" id="MobiDB-lite"/>
    </source>
</evidence>
<feature type="compositionally biased region" description="Polar residues" evidence="10">
    <location>
        <begin position="1"/>
        <end position="14"/>
    </location>
</feature>
<dbReference type="PANTHER" id="PTHR43553:SF21">
    <property type="entry name" value="ABC TRANSPORTER ATP-BINDING PROTEIN MA_1418-RELATED"/>
    <property type="match status" value="1"/>
</dbReference>
<dbReference type="InterPro" id="IPR003439">
    <property type="entry name" value="ABC_transporter-like_ATP-bd"/>
</dbReference>
<dbReference type="EMBL" id="CP096115">
    <property type="protein sequence ID" value="UUX93882.1"/>
    <property type="molecule type" value="Genomic_DNA"/>
</dbReference>
<dbReference type="InterPro" id="IPR015856">
    <property type="entry name" value="ABC_transpr_CbiO/EcfA_su"/>
</dbReference>
<dbReference type="PROSITE" id="PS50893">
    <property type="entry name" value="ABC_TRANSPORTER_2"/>
    <property type="match status" value="2"/>
</dbReference>
<dbReference type="NCBIfam" id="NF010167">
    <property type="entry name" value="PRK13648.1"/>
    <property type="match status" value="2"/>
</dbReference>
<dbReference type="Pfam" id="PF00005">
    <property type="entry name" value="ABC_tran"/>
    <property type="match status" value="2"/>
</dbReference>
<evidence type="ECO:0000256" key="5">
    <source>
        <dbReference type="ARBA" id="ARBA00022741"/>
    </source>
</evidence>
<evidence type="ECO:0000256" key="9">
    <source>
        <dbReference type="ARBA" id="ARBA00025157"/>
    </source>
</evidence>
<reference evidence="12" key="1">
    <citation type="submission" date="2022-04" db="EMBL/GenBank/DDBJ databases">
        <title>Complete genome of Methanoplanus endosymbiosus DSM 3599.</title>
        <authorList>
            <person name="Chen S.-C."/>
            <person name="You Y.-T."/>
            <person name="Zhou Y.-Z."/>
            <person name="Lai M.-C."/>
        </authorList>
    </citation>
    <scope>NUCLEOTIDE SEQUENCE</scope>
    <source>
        <strain evidence="12">DSM 3599</strain>
    </source>
</reference>
<dbReference type="PANTHER" id="PTHR43553">
    <property type="entry name" value="HEAVY METAL TRANSPORTER"/>
    <property type="match status" value="1"/>
</dbReference>